<evidence type="ECO:0000313" key="3">
    <source>
        <dbReference type="Proteomes" id="UP001575181"/>
    </source>
</evidence>
<keyword evidence="1" id="KW-1133">Transmembrane helix</keyword>
<keyword evidence="1" id="KW-0472">Membrane</keyword>
<evidence type="ECO:0000256" key="1">
    <source>
        <dbReference type="SAM" id="Phobius"/>
    </source>
</evidence>
<feature type="transmembrane region" description="Helical" evidence="1">
    <location>
        <begin position="6"/>
        <end position="24"/>
    </location>
</feature>
<evidence type="ECO:0000313" key="2">
    <source>
        <dbReference type="EMBL" id="MFA9461741.1"/>
    </source>
</evidence>
<gene>
    <name evidence="2" type="ORF">ACERLL_13015</name>
</gene>
<sequence>MVLGTAGAVAVGGVAGVLVGILYFRALRLFAGRMTGEGEGRGALLLGLSWRLAVVVLMAGLVAYLGGTEGTVAMLVGLILARVMVPRRSGSG</sequence>
<organism evidence="2 3">
    <name type="scientific">Thiohalorhabdus methylotrophus</name>
    <dbReference type="NCBI Taxonomy" id="3242694"/>
    <lineage>
        <taxon>Bacteria</taxon>
        <taxon>Pseudomonadati</taxon>
        <taxon>Pseudomonadota</taxon>
        <taxon>Gammaproteobacteria</taxon>
        <taxon>Thiohalorhabdales</taxon>
        <taxon>Thiohalorhabdaceae</taxon>
        <taxon>Thiohalorhabdus</taxon>
    </lineage>
</organism>
<protein>
    <recommendedName>
        <fullName evidence="4">ATP synthase subunit I</fullName>
    </recommendedName>
</protein>
<comment type="caution">
    <text evidence="2">The sequence shown here is derived from an EMBL/GenBank/DDBJ whole genome shotgun (WGS) entry which is preliminary data.</text>
</comment>
<keyword evidence="1" id="KW-0812">Transmembrane</keyword>
<dbReference type="RefSeq" id="WP_373656520.1">
    <property type="nucleotide sequence ID" value="NZ_JBGUAW010000008.1"/>
</dbReference>
<dbReference type="EMBL" id="JBGUAW010000008">
    <property type="protein sequence ID" value="MFA9461741.1"/>
    <property type="molecule type" value="Genomic_DNA"/>
</dbReference>
<accession>A0ABV4TYT8</accession>
<proteinExistence type="predicted"/>
<reference evidence="2 3" key="1">
    <citation type="submission" date="2024-08" db="EMBL/GenBank/DDBJ databases">
        <title>Whole-genome sequencing of halo(alkali)philic microorganisms from hypersaline lakes.</title>
        <authorList>
            <person name="Sorokin D.Y."/>
            <person name="Merkel A.Y."/>
            <person name="Messina E."/>
            <person name="Yakimov M."/>
        </authorList>
    </citation>
    <scope>NUCLEOTIDE SEQUENCE [LARGE SCALE GENOMIC DNA]</scope>
    <source>
        <strain evidence="2 3">Cl-TMA</strain>
    </source>
</reference>
<feature type="transmembrane region" description="Helical" evidence="1">
    <location>
        <begin position="44"/>
        <end position="64"/>
    </location>
</feature>
<evidence type="ECO:0008006" key="4">
    <source>
        <dbReference type="Google" id="ProtNLM"/>
    </source>
</evidence>
<keyword evidence="3" id="KW-1185">Reference proteome</keyword>
<dbReference type="Proteomes" id="UP001575181">
    <property type="component" value="Unassembled WGS sequence"/>
</dbReference>
<name>A0ABV4TYT8_9GAMM</name>